<organism evidence="1 2">
    <name type="scientific">Beauveria bassiana</name>
    <name type="common">White muscardine disease fungus</name>
    <name type="synonym">Tritirachium shiotae</name>
    <dbReference type="NCBI Taxonomy" id="176275"/>
    <lineage>
        <taxon>Eukaryota</taxon>
        <taxon>Fungi</taxon>
        <taxon>Dikarya</taxon>
        <taxon>Ascomycota</taxon>
        <taxon>Pezizomycotina</taxon>
        <taxon>Sordariomycetes</taxon>
        <taxon>Hypocreomycetidae</taxon>
        <taxon>Hypocreales</taxon>
        <taxon>Cordycipitaceae</taxon>
        <taxon>Beauveria</taxon>
    </lineage>
</organism>
<evidence type="ECO:0000313" key="2">
    <source>
        <dbReference type="Proteomes" id="UP000235728"/>
    </source>
</evidence>
<gene>
    <name evidence="1" type="ORF">BM221_002196</name>
</gene>
<dbReference type="SUPFAM" id="SSF56112">
    <property type="entry name" value="Protein kinase-like (PK-like)"/>
    <property type="match status" value="1"/>
</dbReference>
<dbReference type="InterPro" id="IPR011009">
    <property type="entry name" value="Kinase-like_dom_sf"/>
</dbReference>
<protein>
    <recommendedName>
        <fullName evidence="3">Protein kinase domain-containing protein</fullName>
    </recommendedName>
</protein>
<dbReference type="AlphaFoldDB" id="A0A2N6NXV0"/>
<evidence type="ECO:0008006" key="3">
    <source>
        <dbReference type="Google" id="ProtNLM"/>
    </source>
</evidence>
<dbReference type="Proteomes" id="UP000235728">
    <property type="component" value="Unassembled WGS sequence"/>
</dbReference>
<name>A0A2N6NXV0_BEABA</name>
<accession>A0A2N6NXV0</accession>
<proteinExistence type="predicted"/>
<dbReference type="OMA" id="SIMLHEH"/>
<reference evidence="1 2" key="1">
    <citation type="journal article" date="2016" name="Appl. Microbiol. Biotechnol.">
        <title>Characterization of T-DNA insertion mutants with decreased virulence in the entomopathogenic fungus Beauveria bassiana JEF-007.</title>
        <authorList>
            <person name="Kim S."/>
            <person name="Lee S.J."/>
            <person name="Nai Y.S."/>
            <person name="Yu J.S."/>
            <person name="Lee M.R."/>
            <person name="Yang Y.T."/>
            <person name="Kim J.S."/>
        </authorList>
    </citation>
    <scope>NUCLEOTIDE SEQUENCE [LARGE SCALE GENOMIC DNA]</scope>
    <source>
        <strain evidence="1 2">JEF-007</strain>
    </source>
</reference>
<evidence type="ECO:0000313" key="1">
    <source>
        <dbReference type="EMBL" id="PMB72096.1"/>
    </source>
</evidence>
<sequence>MELDRMGPQVDLVTYPDYPTTVDGRATHTKAAFKYWFIANGMFRKWYELQCWARLPRDHPHIVPFDAVALDDIRGGVVGFTSRYIPGGTLKDSDATTRAISFSVAKTAPDIAARNLLIDEKENLRIFDFDFSIMLHEHYTPERDDMKGVIFTLYEIITLDEHFRGVPHIEQDAEAVLRLEWTKHPDVKLDADVHVF</sequence>
<comment type="caution">
    <text evidence="1">The sequence shown here is derived from an EMBL/GenBank/DDBJ whole genome shotgun (WGS) entry which is preliminary data.</text>
</comment>
<dbReference type="EMBL" id="MRVG01000002">
    <property type="protein sequence ID" value="PMB72096.1"/>
    <property type="molecule type" value="Genomic_DNA"/>
</dbReference>